<dbReference type="GO" id="GO:0005525">
    <property type="term" value="F:GTP binding"/>
    <property type="evidence" value="ECO:0007669"/>
    <property type="project" value="UniProtKB-UniRule"/>
</dbReference>
<keyword evidence="9 12" id="KW-0342">GTP-binding</keyword>
<keyword evidence="3 12" id="KW-0808">Transferase</keyword>
<evidence type="ECO:0000256" key="10">
    <source>
        <dbReference type="ARBA" id="ARBA00032480"/>
    </source>
</evidence>
<evidence type="ECO:0000256" key="5">
    <source>
        <dbReference type="ARBA" id="ARBA00022695"/>
    </source>
</evidence>
<feature type="binding site" evidence="14">
    <location>
        <position position="76"/>
    </location>
    <ligand>
        <name>Mg(2+)</name>
        <dbReference type="ChEBI" id="CHEBI:18420"/>
        <label>1</label>
        <note>catalytic</note>
    </ligand>
</feature>
<sequence length="271" mass="31423">MAKSKWEYVKGFEQEETLLPSCWVVIRLDGHSFTRFAKDHEFEKPNDIQALALMDYAAQHVMKEFGDIRMAFGESDEMSFILNKASTLYGRRKSKLISLIVSCFTAHYVNSWSSFFPNKQLQHLPIFDGRAVCYPSERTLRDYLCWRQADTHINNQYNTCFWSLVHSGMTGAEAQDTLKHTQADFKNELLFSKFGINYAKLDPRLRKGSIIIRQPKRKAEGEQLEDLGKPMQLDAANHVPSTMPANLKGLEVLHEDIIQEHFWVSRPEMLR</sequence>
<comment type="similarity">
    <text evidence="1 12">Belongs to the tRNA(His) guanylyltransferase family.</text>
</comment>
<dbReference type="GO" id="GO:0000287">
    <property type="term" value="F:magnesium ion binding"/>
    <property type="evidence" value="ECO:0007669"/>
    <property type="project" value="UniProtKB-UniRule"/>
</dbReference>
<comment type="catalytic activity">
    <reaction evidence="11 12">
        <text>a 5'-end ribonucleotide-tRNA(His) + GTP + ATP + H2O = a 5'-end phospho-guanosine-ribonucleotide-tRNA(His) + AMP + 2 diphosphate + H(+)</text>
        <dbReference type="Rhea" id="RHEA:54564"/>
        <dbReference type="Rhea" id="RHEA-COMP:14193"/>
        <dbReference type="Rhea" id="RHEA-COMP:14917"/>
        <dbReference type="ChEBI" id="CHEBI:15377"/>
        <dbReference type="ChEBI" id="CHEBI:15378"/>
        <dbReference type="ChEBI" id="CHEBI:30616"/>
        <dbReference type="ChEBI" id="CHEBI:33019"/>
        <dbReference type="ChEBI" id="CHEBI:37565"/>
        <dbReference type="ChEBI" id="CHEBI:138282"/>
        <dbReference type="ChEBI" id="CHEBI:141847"/>
        <dbReference type="ChEBI" id="CHEBI:456215"/>
        <dbReference type="EC" id="2.7.7.79"/>
    </reaction>
</comment>
<feature type="domain" description="Thg1 C-terminal" evidence="16">
    <location>
        <begin position="139"/>
        <end position="259"/>
    </location>
</feature>
<dbReference type="GO" id="GO:0006400">
    <property type="term" value="P:tRNA modification"/>
    <property type="evidence" value="ECO:0007669"/>
    <property type="project" value="UniProtKB-UniRule"/>
</dbReference>
<protein>
    <recommendedName>
        <fullName evidence="2 12">tRNA(His) guanylyltransferase</fullName>
        <ecNumber evidence="2 12">2.7.7.79</ecNumber>
    </recommendedName>
    <alternativeName>
        <fullName evidence="10 12">tRNA-histidine guanylyltransferase</fullName>
    </alternativeName>
</protein>
<comment type="caution">
    <text evidence="17">The sequence shown here is derived from an EMBL/GenBank/DDBJ whole genome shotgun (WGS) entry which is preliminary data.</text>
</comment>
<dbReference type="Pfam" id="PF04446">
    <property type="entry name" value="Thg1"/>
    <property type="match status" value="1"/>
</dbReference>
<evidence type="ECO:0000256" key="4">
    <source>
        <dbReference type="ARBA" id="ARBA00022694"/>
    </source>
</evidence>
<evidence type="ECO:0000256" key="8">
    <source>
        <dbReference type="ARBA" id="ARBA00022842"/>
    </source>
</evidence>
<evidence type="ECO:0000256" key="2">
    <source>
        <dbReference type="ARBA" id="ARBA00012511"/>
    </source>
</evidence>
<evidence type="ECO:0000256" key="14">
    <source>
        <dbReference type="PIRSR" id="PIRSR028980-2"/>
    </source>
</evidence>
<organism evidence="17 18">
    <name type="scientific">Apatococcus lobatus</name>
    <dbReference type="NCBI Taxonomy" id="904363"/>
    <lineage>
        <taxon>Eukaryota</taxon>
        <taxon>Viridiplantae</taxon>
        <taxon>Chlorophyta</taxon>
        <taxon>core chlorophytes</taxon>
        <taxon>Trebouxiophyceae</taxon>
        <taxon>Chlorellales</taxon>
        <taxon>Chlorellaceae</taxon>
        <taxon>Apatococcus</taxon>
    </lineage>
</organism>
<keyword evidence="5 12" id="KW-0548">Nucleotidyltransferase</keyword>
<proteinExistence type="inferred from homology"/>
<evidence type="ECO:0000259" key="15">
    <source>
        <dbReference type="Pfam" id="PF04446"/>
    </source>
</evidence>
<evidence type="ECO:0000256" key="13">
    <source>
        <dbReference type="PIRSR" id="PIRSR028980-1"/>
    </source>
</evidence>
<dbReference type="AlphaFoldDB" id="A0AAW1RVQ6"/>
<dbReference type="EC" id="2.7.7.79" evidence="2 12"/>
<evidence type="ECO:0000256" key="9">
    <source>
        <dbReference type="ARBA" id="ARBA00023134"/>
    </source>
</evidence>
<dbReference type="Proteomes" id="UP001438707">
    <property type="component" value="Unassembled WGS sequence"/>
</dbReference>
<comment type="cofactor">
    <cofactor evidence="14">
        <name>Mg(2+)</name>
        <dbReference type="ChEBI" id="CHEBI:18420"/>
    </cofactor>
    <text evidence="14">Binds 2 magnesium ions per subunit.</text>
</comment>
<keyword evidence="18" id="KW-1185">Reference proteome</keyword>
<feature type="domain" description="tRNAHis guanylyltransferase catalytic" evidence="15">
    <location>
        <begin position="7"/>
        <end position="135"/>
    </location>
</feature>
<evidence type="ECO:0000259" key="16">
    <source>
        <dbReference type="Pfam" id="PF14413"/>
    </source>
</evidence>
<name>A0AAW1RVQ6_9CHLO</name>
<dbReference type="InterPro" id="IPR007537">
    <property type="entry name" value="tRNAHis_GuaTrfase_Thg1"/>
</dbReference>
<comment type="function">
    <text evidence="12">Adds a GMP to the 5'-end of tRNA(His) after transcription and RNase P cleavage.</text>
</comment>
<keyword evidence="6 12" id="KW-0479">Metal-binding</keyword>
<feature type="binding site" evidence="13">
    <location>
        <begin position="75"/>
        <end position="76"/>
    </location>
    <ligand>
        <name>GTP</name>
        <dbReference type="ChEBI" id="CHEBI:37565"/>
    </ligand>
</feature>
<evidence type="ECO:0000256" key="11">
    <source>
        <dbReference type="ARBA" id="ARBA00047281"/>
    </source>
</evidence>
<feature type="binding site" evidence="14">
    <location>
        <position position="29"/>
    </location>
    <ligand>
        <name>Mg(2+)</name>
        <dbReference type="ChEBI" id="CHEBI:18420"/>
        <label>2</label>
        <note>catalytic</note>
    </ligand>
</feature>
<dbReference type="Gene3D" id="3.30.70.3000">
    <property type="match status" value="1"/>
</dbReference>
<keyword evidence="7 12" id="KW-0547">Nucleotide-binding</keyword>
<accession>A0AAW1RVQ6</accession>
<feature type="binding site" evidence="14">
    <location>
        <position position="30"/>
    </location>
    <ligand>
        <name>Mg(2+)</name>
        <dbReference type="ChEBI" id="CHEBI:18420"/>
        <label>1</label>
        <note>catalytic</note>
    </ligand>
</feature>
<evidence type="ECO:0000256" key="12">
    <source>
        <dbReference type="PIRNR" id="PIRNR028980"/>
    </source>
</evidence>
<evidence type="ECO:0000256" key="3">
    <source>
        <dbReference type="ARBA" id="ARBA00022679"/>
    </source>
</evidence>
<feature type="binding site" evidence="14">
    <location>
        <position position="29"/>
    </location>
    <ligand>
        <name>Mg(2+)</name>
        <dbReference type="ChEBI" id="CHEBI:18420"/>
        <label>1</label>
        <note>catalytic</note>
    </ligand>
</feature>
<dbReference type="PIRSF" id="PIRSF028980">
    <property type="entry name" value="tRNAHis_guanylyltransferase"/>
    <property type="match status" value="1"/>
</dbReference>
<gene>
    <name evidence="17" type="ORF">WJX74_007091</name>
</gene>
<dbReference type="InterPro" id="IPR038469">
    <property type="entry name" value="tRNAHis_GuaTrfase_Thg1_sf"/>
</dbReference>
<dbReference type="PANTHER" id="PTHR12729:SF6">
    <property type="entry name" value="TRNA(HIS) GUANYLYLTRANSFERASE-RELATED"/>
    <property type="match status" value="1"/>
</dbReference>
<reference evidence="17 18" key="1">
    <citation type="journal article" date="2024" name="Nat. Commun.">
        <title>Phylogenomics reveals the evolutionary origins of lichenization in chlorophyte algae.</title>
        <authorList>
            <person name="Puginier C."/>
            <person name="Libourel C."/>
            <person name="Otte J."/>
            <person name="Skaloud P."/>
            <person name="Haon M."/>
            <person name="Grisel S."/>
            <person name="Petersen M."/>
            <person name="Berrin J.G."/>
            <person name="Delaux P.M."/>
            <person name="Dal Grande F."/>
            <person name="Keller J."/>
        </authorList>
    </citation>
    <scope>NUCLEOTIDE SEQUENCE [LARGE SCALE GENOMIC DNA]</scope>
    <source>
        <strain evidence="17 18">SAG 2145</strain>
    </source>
</reference>
<evidence type="ECO:0000313" key="17">
    <source>
        <dbReference type="EMBL" id="KAK9837882.1"/>
    </source>
</evidence>
<evidence type="ECO:0000256" key="1">
    <source>
        <dbReference type="ARBA" id="ARBA00010113"/>
    </source>
</evidence>
<keyword evidence="8 12" id="KW-0460">Magnesium</keyword>
<evidence type="ECO:0000256" key="6">
    <source>
        <dbReference type="ARBA" id="ARBA00022723"/>
    </source>
</evidence>
<feature type="binding site" evidence="14">
    <location>
        <position position="76"/>
    </location>
    <ligand>
        <name>Mg(2+)</name>
        <dbReference type="ChEBI" id="CHEBI:18420"/>
        <label>2</label>
        <note>catalytic</note>
    </ligand>
</feature>
<evidence type="ECO:0000313" key="18">
    <source>
        <dbReference type="Proteomes" id="UP001438707"/>
    </source>
</evidence>
<dbReference type="InterPro" id="IPR024956">
    <property type="entry name" value="tRNAHis_GuaTrfase_cat"/>
</dbReference>
<keyword evidence="4 12" id="KW-0819">tRNA processing</keyword>
<dbReference type="FunFam" id="3.30.70.3000:FF:000001">
    <property type="entry name" value="tRNA(His) guanylyltransferase"/>
    <property type="match status" value="1"/>
</dbReference>
<dbReference type="Pfam" id="PF14413">
    <property type="entry name" value="Thg1C"/>
    <property type="match status" value="1"/>
</dbReference>
<dbReference type="PANTHER" id="PTHR12729">
    <property type="entry name" value="TRNA(HIS) GUANYLYLTRANSFERASE-RELATED"/>
    <property type="match status" value="1"/>
</dbReference>
<dbReference type="EMBL" id="JALJOS010000006">
    <property type="protein sequence ID" value="KAK9837882.1"/>
    <property type="molecule type" value="Genomic_DNA"/>
</dbReference>
<evidence type="ECO:0000256" key="7">
    <source>
        <dbReference type="ARBA" id="ARBA00022741"/>
    </source>
</evidence>
<dbReference type="GO" id="GO:0008193">
    <property type="term" value="F:tRNA guanylyltransferase activity"/>
    <property type="evidence" value="ECO:0007669"/>
    <property type="project" value="UniProtKB-UniRule"/>
</dbReference>
<dbReference type="InterPro" id="IPR025845">
    <property type="entry name" value="Thg1_C_dom"/>
</dbReference>